<gene>
    <name evidence="2" type="primary">LOC136090945</name>
</gene>
<keyword evidence="1" id="KW-1185">Reference proteome</keyword>
<dbReference type="PANTHER" id="PTHR45749:SF21">
    <property type="entry name" value="DUF4371 DOMAIN-CONTAINING PROTEIN"/>
    <property type="match status" value="1"/>
</dbReference>
<evidence type="ECO:0000313" key="2">
    <source>
        <dbReference type="RefSeq" id="XP_065673995.1"/>
    </source>
</evidence>
<accession>A0ABM4DHN5</accession>
<proteinExistence type="predicted"/>
<dbReference type="Proteomes" id="UP001652625">
    <property type="component" value="Chromosome 14"/>
</dbReference>
<protein>
    <submittedName>
        <fullName evidence="2">Uncharacterized protein LOC136090945</fullName>
    </submittedName>
</protein>
<name>A0ABM4DHN5_HYDVU</name>
<sequence>MEENHNHKIDAEIHNEVAVNDFETEMHAENNFCHDTVNVLSQVDEKKWNILSDASFWNAPIPDNFKVEIVKRGSGSFQNKDGPFSTAVLQYRSGSFQNKDGPFSTFSTVLQGKVSVVVKASPKLHNHEISDDHLDCFEKWKTLAAGLKLCKIIDANCVAVINRDKKKMERYLAQKSTSATVKASVAVSNLSPETQNDLITALANYVKEILLNDIKVARYFGIMFDTTSDTSHTAQISEVIRYVKIHNGKVKVSEVFLGFFLLKGKKADDLCLDILKNLESDGLDKMMCRAQGYDNAAAMSGIHGGV</sequence>
<dbReference type="RefSeq" id="XP_065673995.1">
    <property type="nucleotide sequence ID" value="XM_065817923.1"/>
</dbReference>
<reference evidence="2" key="1">
    <citation type="submission" date="2025-08" db="UniProtKB">
        <authorList>
            <consortium name="RefSeq"/>
        </authorList>
    </citation>
    <scope>IDENTIFICATION</scope>
</reference>
<dbReference type="PANTHER" id="PTHR45749">
    <property type="match status" value="1"/>
</dbReference>
<dbReference type="GeneID" id="136090945"/>
<evidence type="ECO:0000313" key="1">
    <source>
        <dbReference type="Proteomes" id="UP001652625"/>
    </source>
</evidence>
<organism evidence="1 2">
    <name type="scientific">Hydra vulgaris</name>
    <name type="common">Hydra</name>
    <name type="synonym">Hydra attenuata</name>
    <dbReference type="NCBI Taxonomy" id="6087"/>
    <lineage>
        <taxon>Eukaryota</taxon>
        <taxon>Metazoa</taxon>
        <taxon>Cnidaria</taxon>
        <taxon>Hydrozoa</taxon>
        <taxon>Hydroidolina</taxon>
        <taxon>Anthoathecata</taxon>
        <taxon>Aplanulata</taxon>
        <taxon>Hydridae</taxon>
        <taxon>Hydra</taxon>
    </lineage>
</organism>